<reference evidence="2 3" key="1">
    <citation type="submission" date="2016-07" db="EMBL/GenBank/DDBJ databases">
        <title>Pervasive Adenine N6-methylation of Active Genes in Fungi.</title>
        <authorList>
            <consortium name="DOE Joint Genome Institute"/>
            <person name="Mondo S.J."/>
            <person name="Dannebaum R.O."/>
            <person name="Kuo R.C."/>
            <person name="Labutti K."/>
            <person name="Haridas S."/>
            <person name="Kuo A."/>
            <person name="Salamov A."/>
            <person name="Ahrendt S.R."/>
            <person name="Lipzen A."/>
            <person name="Sullivan W."/>
            <person name="Andreopoulos W.B."/>
            <person name="Clum A."/>
            <person name="Lindquist E."/>
            <person name="Daum C."/>
            <person name="Ramamoorthy G.K."/>
            <person name="Gryganskyi A."/>
            <person name="Culley D."/>
            <person name="Magnuson J.K."/>
            <person name="James T.Y."/>
            <person name="O'Malley M.A."/>
            <person name="Stajich J.E."/>
            <person name="Spatafora J.W."/>
            <person name="Visel A."/>
            <person name="Grigoriev I.V."/>
        </authorList>
    </citation>
    <scope>NUCLEOTIDE SEQUENCE [LARGE SCALE GENOMIC DNA]</scope>
    <source>
        <strain evidence="2 3">NRRL 3116</strain>
    </source>
</reference>
<dbReference type="RefSeq" id="XP_021884422.1">
    <property type="nucleotide sequence ID" value="XM_022028538.1"/>
</dbReference>
<organism evidence="2 3">
    <name type="scientific">Lobosporangium transversale</name>
    <dbReference type="NCBI Taxonomy" id="64571"/>
    <lineage>
        <taxon>Eukaryota</taxon>
        <taxon>Fungi</taxon>
        <taxon>Fungi incertae sedis</taxon>
        <taxon>Mucoromycota</taxon>
        <taxon>Mortierellomycotina</taxon>
        <taxon>Mortierellomycetes</taxon>
        <taxon>Mortierellales</taxon>
        <taxon>Mortierellaceae</taxon>
        <taxon>Lobosporangium</taxon>
    </lineage>
</organism>
<evidence type="ECO:0000256" key="1">
    <source>
        <dbReference type="SAM" id="MobiDB-lite"/>
    </source>
</evidence>
<name>A0A1Y2GWL9_9FUNG</name>
<dbReference type="AlphaFoldDB" id="A0A1Y2GWL9"/>
<dbReference type="Proteomes" id="UP000193648">
    <property type="component" value="Unassembled WGS sequence"/>
</dbReference>
<evidence type="ECO:0000313" key="3">
    <source>
        <dbReference type="Proteomes" id="UP000193648"/>
    </source>
</evidence>
<proteinExistence type="predicted"/>
<dbReference type="GeneID" id="33570381"/>
<keyword evidence="3" id="KW-1185">Reference proteome</keyword>
<gene>
    <name evidence="2" type="ORF">BCR41DRAFT_393269</name>
</gene>
<feature type="region of interest" description="Disordered" evidence="1">
    <location>
        <begin position="45"/>
        <end position="68"/>
    </location>
</feature>
<dbReference type="InParanoid" id="A0A1Y2GWL9"/>
<dbReference type="EMBL" id="MCFF01000006">
    <property type="protein sequence ID" value="ORZ26659.1"/>
    <property type="molecule type" value="Genomic_DNA"/>
</dbReference>
<comment type="caution">
    <text evidence="2">The sequence shown here is derived from an EMBL/GenBank/DDBJ whole genome shotgun (WGS) entry which is preliminary data.</text>
</comment>
<accession>A0A1Y2GWL9</accession>
<feature type="compositionally biased region" description="Polar residues" evidence="1">
    <location>
        <begin position="46"/>
        <end position="60"/>
    </location>
</feature>
<dbReference type="OrthoDB" id="2438818at2759"/>
<protein>
    <submittedName>
        <fullName evidence="2">Uncharacterized protein</fullName>
    </submittedName>
</protein>
<sequence length="293" mass="31074">MRNGLLNGNSGRGMTGYQRALGILGQSQKAITNVGEEISVLALRSTARSDTTRQQGSRTGAMQVAPSKDSSLTIATTTADIVRAHTALSSVREALQSFETSISMLKQSRNQQLRAKRAGPKLCAAERGYVQGHDLKACRAQTSAGLGYLPSASTVQAGTSASFSGALPVAVVTIAAPVARPVISPADGWCTRCNRHHITNLKYEIHTRELVSKVSTESSVCASDRGSRYKCRESYAVESRETHAGAAIAIAGASVLLSNERQTPPFFSRQVNPSQINTTAATTATITTTYTNK</sequence>
<evidence type="ECO:0000313" key="2">
    <source>
        <dbReference type="EMBL" id="ORZ26659.1"/>
    </source>
</evidence>